<dbReference type="CDD" id="cd24138">
    <property type="entry name" value="TtcA-like"/>
    <property type="match status" value="1"/>
</dbReference>
<gene>
    <name evidence="4" type="ORF">FRC96_01070</name>
</gene>
<name>A0A5C6XR19_9DELT</name>
<evidence type="ECO:0000259" key="3">
    <source>
        <dbReference type="Pfam" id="PF01171"/>
    </source>
</evidence>
<dbReference type="PIRSF" id="PIRSF004976">
    <property type="entry name" value="ATPase_YdaO"/>
    <property type="match status" value="1"/>
</dbReference>
<dbReference type="InterPro" id="IPR014729">
    <property type="entry name" value="Rossmann-like_a/b/a_fold"/>
</dbReference>
<feature type="domain" description="tRNA(Ile)-lysidine/2-thiocytidine synthase N-terminal" evidence="3">
    <location>
        <begin position="49"/>
        <end position="212"/>
    </location>
</feature>
<dbReference type="AlphaFoldDB" id="A0A5C6XR19"/>
<comment type="caution">
    <text evidence="4">The sequence shown here is derived from an EMBL/GenBank/DDBJ whole genome shotgun (WGS) entry which is preliminary data.</text>
</comment>
<evidence type="ECO:0000256" key="1">
    <source>
        <dbReference type="ARBA" id="ARBA00022679"/>
    </source>
</evidence>
<dbReference type="InterPro" id="IPR011063">
    <property type="entry name" value="TilS/TtcA_N"/>
</dbReference>
<dbReference type="Proteomes" id="UP000321046">
    <property type="component" value="Unassembled WGS sequence"/>
</dbReference>
<dbReference type="Gene3D" id="3.40.50.620">
    <property type="entry name" value="HUPs"/>
    <property type="match status" value="1"/>
</dbReference>
<dbReference type="SUPFAM" id="SSF52402">
    <property type="entry name" value="Adenine nucleotide alpha hydrolases-like"/>
    <property type="match status" value="1"/>
</dbReference>
<evidence type="ECO:0000256" key="2">
    <source>
        <dbReference type="SAM" id="MobiDB-lite"/>
    </source>
</evidence>
<dbReference type="OrthoDB" id="9801054at2"/>
<organism evidence="4 5">
    <name type="scientific">Lujinxingia vulgaris</name>
    <dbReference type="NCBI Taxonomy" id="2600176"/>
    <lineage>
        <taxon>Bacteria</taxon>
        <taxon>Deltaproteobacteria</taxon>
        <taxon>Bradymonadales</taxon>
        <taxon>Lujinxingiaceae</taxon>
        <taxon>Lujinxingia</taxon>
    </lineage>
</organism>
<protein>
    <recommendedName>
        <fullName evidence="3">tRNA(Ile)-lysidine/2-thiocytidine synthase N-terminal domain-containing protein</fullName>
    </recommendedName>
</protein>
<reference evidence="4 5" key="1">
    <citation type="submission" date="2019-08" db="EMBL/GenBank/DDBJ databases">
        <title>Bradymonadales sp. TMQ2.</title>
        <authorList>
            <person name="Liang Q."/>
        </authorList>
    </citation>
    <scope>NUCLEOTIDE SEQUENCE [LARGE SCALE GENOMIC DNA]</scope>
    <source>
        <strain evidence="4 5">TMQ2</strain>
    </source>
</reference>
<dbReference type="PANTHER" id="PTHR43686:SF1">
    <property type="entry name" value="AMINOTRAN_5 DOMAIN-CONTAINING PROTEIN"/>
    <property type="match status" value="1"/>
</dbReference>
<dbReference type="InterPro" id="IPR035107">
    <property type="entry name" value="tRNA_thiolation_TtcA_Ctu1"/>
</dbReference>
<dbReference type="PANTHER" id="PTHR43686">
    <property type="entry name" value="SULFURTRANSFERASE-RELATED"/>
    <property type="match status" value="1"/>
</dbReference>
<dbReference type="EMBL" id="VOSL01000006">
    <property type="protein sequence ID" value="TXD43744.1"/>
    <property type="molecule type" value="Genomic_DNA"/>
</dbReference>
<evidence type="ECO:0000313" key="4">
    <source>
        <dbReference type="EMBL" id="TXD43744.1"/>
    </source>
</evidence>
<sequence>MLSNLHPESPTMSAAPFETPEPPRVSRPVMKLVERALRDFSLVEPGDHVAVGISGGKDSLLLAAAMLELAAREDMGFEVTLIHLDQNQPGFDRDGLNAAMARLGAPLEVIDRDTHSVVQKMLKPGQIPCAICGRMRRGILNAYCAERGFTKLAMGHHLDDAVETYFLNLLFGSRLDPLKPATPASTHPVTTIRPLILVEERKIEAWVDEVGLMPVACPVCDSFPQSSRRDVKTFWQGFSELAHRDVYASVREALYGDPAVFVEEAREQG</sequence>
<evidence type="ECO:0000313" key="5">
    <source>
        <dbReference type="Proteomes" id="UP000321046"/>
    </source>
</evidence>
<dbReference type="Pfam" id="PF01171">
    <property type="entry name" value="ATP_bind_3"/>
    <property type="match status" value="1"/>
</dbReference>
<proteinExistence type="predicted"/>
<accession>A0A5C6XR19</accession>
<dbReference type="GO" id="GO:0008033">
    <property type="term" value="P:tRNA processing"/>
    <property type="evidence" value="ECO:0007669"/>
    <property type="project" value="InterPro"/>
</dbReference>
<dbReference type="GO" id="GO:0016740">
    <property type="term" value="F:transferase activity"/>
    <property type="evidence" value="ECO:0007669"/>
    <property type="project" value="UniProtKB-KW"/>
</dbReference>
<feature type="region of interest" description="Disordered" evidence="2">
    <location>
        <begin position="1"/>
        <end position="25"/>
    </location>
</feature>
<keyword evidence="1" id="KW-0808">Transferase</keyword>